<evidence type="ECO:0000259" key="2">
    <source>
        <dbReference type="Pfam" id="PF07760"/>
    </source>
</evidence>
<keyword evidence="4" id="KW-1185">Reference proteome</keyword>
<dbReference type="Pfam" id="PF07760">
    <property type="entry name" value="DUF1616"/>
    <property type="match status" value="1"/>
</dbReference>
<dbReference type="PIRSF" id="PIRSF018671">
    <property type="entry name" value="UCP018671"/>
    <property type="match status" value="1"/>
</dbReference>
<accession>A0A9E7SV99</accession>
<evidence type="ECO:0000313" key="3">
    <source>
        <dbReference type="EMBL" id="UTF52078.1"/>
    </source>
</evidence>
<sequence>MDLTVILSLTALTNVVVLAPVIRETPLRVPIGLVFIFVAPGYALIALVFPERGPVDRFDDASGKVQSPTTILERPRSWWGTIDGPERIAFSIASSAIIVPVIGFILITAQGTFRFGPTFVAVSAVTVALTVGAIWRRLALPPDDRFRVPYGEWTGTLRAAVFDPDSRGSAILNVALVCTILLVIASVGYAATALPQDDEYSTIYVLSEDDADSVLEIPPGESQEVVVGVDNHERRTTTYTVVVVEQEMDVSENETRVVDQRELERFEMTTDHGETWRLAHDVEPTTNGEVRIVWLLYVDGDAPAEPSIESAPYRVHLWVEEGDS</sequence>
<dbReference type="RefSeq" id="WP_254155837.1">
    <property type="nucleotide sequence ID" value="NZ_CP100355.1"/>
</dbReference>
<keyword evidence="1" id="KW-0812">Transmembrane</keyword>
<dbReference type="InterPro" id="IPR014495">
    <property type="entry name" value="UCP018671"/>
</dbReference>
<gene>
    <name evidence="3" type="ORF">NGM29_09680</name>
</gene>
<keyword evidence="1" id="KW-0472">Membrane</keyword>
<evidence type="ECO:0000313" key="4">
    <source>
        <dbReference type="Proteomes" id="UP001056855"/>
    </source>
</evidence>
<feature type="transmembrane region" description="Helical" evidence="1">
    <location>
        <begin position="170"/>
        <end position="191"/>
    </location>
</feature>
<organism evidence="3 4">
    <name type="scientific">Natronosalvus rutilus</name>
    <dbReference type="NCBI Taxonomy" id="2953753"/>
    <lineage>
        <taxon>Archaea</taxon>
        <taxon>Methanobacteriati</taxon>
        <taxon>Methanobacteriota</taxon>
        <taxon>Stenosarchaea group</taxon>
        <taxon>Halobacteria</taxon>
        <taxon>Halobacteriales</taxon>
        <taxon>Natrialbaceae</taxon>
        <taxon>Natronosalvus</taxon>
    </lineage>
</organism>
<dbReference type="Proteomes" id="UP001056855">
    <property type="component" value="Chromosome"/>
</dbReference>
<keyword evidence="1" id="KW-1133">Transmembrane helix</keyword>
<feature type="transmembrane region" description="Helical" evidence="1">
    <location>
        <begin position="28"/>
        <end position="49"/>
    </location>
</feature>
<feature type="transmembrane region" description="Helical" evidence="1">
    <location>
        <begin position="88"/>
        <end position="109"/>
    </location>
</feature>
<reference evidence="3" key="1">
    <citation type="submission" date="2022-06" db="EMBL/GenBank/DDBJ databases">
        <title>Diverse halophilic archaea isolated from saline environments.</title>
        <authorList>
            <person name="Cui H.-L."/>
        </authorList>
    </citation>
    <scope>NUCLEOTIDE SEQUENCE</scope>
    <source>
        <strain evidence="3">WLHS1</strain>
    </source>
</reference>
<dbReference type="EMBL" id="CP100355">
    <property type="protein sequence ID" value="UTF52078.1"/>
    <property type="molecule type" value="Genomic_DNA"/>
</dbReference>
<dbReference type="KEGG" id="sawl:NGM29_09680"/>
<proteinExistence type="predicted"/>
<evidence type="ECO:0000256" key="1">
    <source>
        <dbReference type="SAM" id="Phobius"/>
    </source>
</evidence>
<name>A0A9E7SV99_9EURY</name>
<feature type="transmembrane region" description="Helical" evidence="1">
    <location>
        <begin position="115"/>
        <end position="135"/>
    </location>
</feature>
<dbReference type="AlphaFoldDB" id="A0A9E7SV99"/>
<dbReference type="GeneID" id="73290316"/>
<dbReference type="InterPro" id="IPR011674">
    <property type="entry name" value="DUF1616"/>
</dbReference>
<protein>
    <submittedName>
        <fullName evidence="3">DUF1616 domain-containing protein</fullName>
    </submittedName>
</protein>
<feature type="domain" description="DUF1616" evidence="2">
    <location>
        <begin position="6"/>
        <end position="320"/>
    </location>
</feature>